<name>A0A233VLZ5_FINMA</name>
<accession>A0A233VLZ5</accession>
<protein>
    <submittedName>
        <fullName evidence="1">Uncharacterized protein</fullName>
    </submittedName>
</protein>
<gene>
    <name evidence="1" type="ORF">B9N55_03265</name>
</gene>
<proteinExistence type="predicted"/>
<dbReference type="EMBL" id="NDYE01000006">
    <property type="protein sequence ID" value="OXZ33405.1"/>
    <property type="molecule type" value="Genomic_DNA"/>
</dbReference>
<dbReference type="AlphaFoldDB" id="A0A233VLZ5"/>
<evidence type="ECO:0000313" key="2">
    <source>
        <dbReference type="Proteomes" id="UP000215546"/>
    </source>
</evidence>
<dbReference type="RefSeq" id="WP_094208288.1">
    <property type="nucleotide sequence ID" value="NZ_NDYE01000006.1"/>
</dbReference>
<organism evidence="1 2">
    <name type="scientific">Finegoldia magna</name>
    <name type="common">Peptostreptococcus magnus</name>
    <dbReference type="NCBI Taxonomy" id="1260"/>
    <lineage>
        <taxon>Bacteria</taxon>
        <taxon>Bacillati</taxon>
        <taxon>Bacillota</taxon>
        <taxon>Tissierellia</taxon>
        <taxon>Tissierellales</taxon>
        <taxon>Peptoniphilaceae</taxon>
        <taxon>Finegoldia</taxon>
    </lineage>
</organism>
<dbReference type="Proteomes" id="UP000215546">
    <property type="component" value="Unassembled WGS sequence"/>
</dbReference>
<comment type="caution">
    <text evidence="1">The sequence shown here is derived from an EMBL/GenBank/DDBJ whole genome shotgun (WGS) entry which is preliminary data.</text>
</comment>
<sequence>MRKICLHLECGSYPIQELDSNGYIIDDMSAEELGFSDDFCEKIKIMQKLYNDLFINNEKEFLYIGMKKPDDVSRIKELYEEVAQLNI</sequence>
<reference evidence="2" key="1">
    <citation type="submission" date="2017-04" db="EMBL/GenBank/DDBJ databases">
        <title>Finegoldia magna isolated from orthopedic joint implant-associated infections.</title>
        <authorList>
            <person name="Bjorklund S."/>
            <person name="Bruggemann H."/>
            <person name="Jensen A."/>
            <person name="Hellmark B."/>
            <person name="Soderquist B."/>
        </authorList>
    </citation>
    <scope>NUCLEOTIDE SEQUENCE [LARGE SCALE GENOMIC DNA]</scope>
    <source>
        <strain evidence="2">12T273</strain>
    </source>
</reference>
<evidence type="ECO:0000313" key="1">
    <source>
        <dbReference type="EMBL" id="OXZ33405.1"/>
    </source>
</evidence>